<dbReference type="InterPro" id="IPR010430">
    <property type="entry name" value="DUF1028"/>
</dbReference>
<reference evidence="2" key="1">
    <citation type="journal article" date="2022" name="Nat. Microbiol.">
        <title>Unique mobile elements and scalable gene flow at the prokaryote-eukaryote boundary revealed by circularized Asgard archaea genomes.</title>
        <authorList>
            <person name="Wu F."/>
            <person name="Speth D.R."/>
            <person name="Philosof A."/>
            <person name="Cremiere A."/>
            <person name="Narayanan A."/>
            <person name="Barco R.A."/>
            <person name="Connon S.A."/>
            <person name="Amend J.P."/>
            <person name="Antoshechkin I.A."/>
            <person name="Orphan V.J."/>
        </authorList>
    </citation>
    <scope>NUCLEOTIDE SEQUENCE</scope>
    <source>
        <strain evidence="2">PR6</strain>
    </source>
</reference>
<dbReference type="PANTHER" id="PTHR39328">
    <property type="entry name" value="BLL2871 PROTEIN"/>
    <property type="match status" value="1"/>
</dbReference>
<proteinExistence type="predicted"/>
<accession>A0A9Y1FN76</accession>
<sequence length="286" mass="32281">MTFSIVAYDPKNKEWGVAVQSKFIAVGAIVPFAKANVGAIATQAYANTSYGTKGLVLLEQGYTAHEVIEILTKYDDKREHRQIGIVDKYGQAASFTGKECFDWAGHIVEENFACQGNILASEKVVESMAEAYKETKGDLVEKLIAALFAGQEQGGDKRGKQSAAILIVKEKGAYDGGTDRYVDIRVDEHREPIKELQRVFTLYDLSLLKRDNPNDIVKLEGEVLQVIKQVLKKDGFYTGSIDTVYDEETKKALQKWLHTNNFEVKERDDEYMWGSVYRYIKQIQKN</sequence>
<dbReference type="Pfam" id="PF08823">
    <property type="entry name" value="PG_binding_2"/>
    <property type="match status" value="1"/>
</dbReference>
<dbReference type="InterPro" id="IPR036365">
    <property type="entry name" value="PGBD-like_sf"/>
</dbReference>
<protein>
    <submittedName>
        <fullName evidence="2">DUF1028 domain-containing protein</fullName>
    </submittedName>
</protein>
<organism evidence="2">
    <name type="scientific">Candidatus Heimdallarchaeum endolithica</name>
    <dbReference type="NCBI Taxonomy" id="2876572"/>
    <lineage>
        <taxon>Archaea</taxon>
        <taxon>Promethearchaeati</taxon>
        <taxon>Candidatus Heimdallarchaeota</taxon>
        <taxon>Candidatus Heimdallarchaeia (ex Rinke et al. 2021) (nom. nud.)</taxon>
        <taxon>Candidatus Heimdallarchaeales</taxon>
        <taxon>Candidatus Heimdallarchaeaceae</taxon>
        <taxon>Candidatus Heimdallarchaeum</taxon>
    </lineage>
</organism>
<dbReference type="InterPro" id="IPR014927">
    <property type="entry name" value="PG-bd_2"/>
</dbReference>
<dbReference type="Gene3D" id="3.60.20.10">
    <property type="entry name" value="Glutamine Phosphoribosylpyrophosphate, subunit 1, domain 1"/>
    <property type="match status" value="1"/>
</dbReference>
<dbReference type="Pfam" id="PF06267">
    <property type="entry name" value="DUF1028"/>
    <property type="match status" value="1"/>
</dbReference>
<dbReference type="EMBL" id="CP084167">
    <property type="protein sequence ID" value="UJG43165.1"/>
    <property type="molecule type" value="Genomic_DNA"/>
</dbReference>
<dbReference type="AlphaFoldDB" id="A0A9Y1FN76"/>
<dbReference type="PANTHER" id="PTHR39328:SF1">
    <property type="entry name" value="BLL2871 PROTEIN"/>
    <property type="match status" value="1"/>
</dbReference>
<dbReference type="InterPro" id="IPR029055">
    <property type="entry name" value="Ntn_hydrolases_N"/>
</dbReference>
<dbReference type="SUPFAM" id="SSF56235">
    <property type="entry name" value="N-terminal nucleophile aminohydrolases (Ntn hydrolases)"/>
    <property type="match status" value="1"/>
</dbReference>
<gene>
    <name evidence="2" type="ORF">K9W46_12425</name>
</gene>
<evidence type="ECO:0000259" key="1">
    <source>
        <dbReference type="Pfam" id="PF08823"/>
    </source>
</evidence>
<dbReference type="Proteomes" id="UP001200513">
    <property type="component" value="Chromosome"/>
</dbReference>
<dbReference type="SUPFAM" id="SSF47090">
    <property type="entry name" value="PGBD-like"/>
    <property type="match status" value="1"/>
</dbReference>
<name>A0A9Y1FN76_9ARCH</name>
<evidence type="ECO:0000313" key="2">
    <source>
        <dbReference type="EMBL" id="UJG43165.1"/>
    </source>
</evidence>
<feature type="domain" description="Putative peptidoglycan binding" evidence="1">
    <location>
        <begin position="207"/>
        <end position="279"/>
    </location>
</feature>